<dbReference type="InterPro" id="IPR011013">
    <property type="entry name" value="Gal_mutarotase_sf_dom"/>
</dbReference>
<proteinExistence type="inferred from homology"/>
<dbReference type="FunFam" id="1.20.1270.50:FF:000004">
    <property type="entry name" value="alpha-mannosidase 2C1 isoform X1"/>
    <property type="match status" value="1"/>
</dbReference>
<gene>
    <name evidence="6" type="ORF">bsdcttw_17250</name>
</gene>
<dbReference type="InterPro" id="IPR041147">
    <property type="entry name" value="GH38_C"/>
</dbReference>
<keyword evidence="2" id="KW-0479">Metal-binding</keyword>
<dbReference type="InterPro" id="IPR027291">
    <property type="entry name" value="Glyco_hydro_38_N_sf"/>
</dbReference>
<dbReference type="InterPro" id="IPR011682">
    <property type="entry name" value="Glyco_hydro_38_C"/>
</dbReference>
<feature type="domain" description="Glycoside hydrolase family 38 central" evidence="5">
    <location>
        <begin position="515"/>
        <end position="591"/>
    </location>
</feature>
<dbReference type="AlphaFoldDB" id="A0A7I8DMY5"/>
<dbReference type="Gene3D" id="2.60.40.2220">
    <property type="match status" value="1"/>
</dbReference>
<dbReference type="GO" id="GO:0004559">
    <property type="term" value="F:alpha-mannosidase activity"/>
    <property type="evidence" value="ECO:0007669"/>
    <property type="project" value="InterPro"/>
</dbReference>
<dbReference type="FunFam" id="2.70.98.30:FF:000010">
    <property type="entry name" value="Cytosolic alpha-mannosidase"/>
    <property type="match status" value="1"/>
</dbReference>
<dbReference type="InterPro" id="IPR011330">
    <property type="entry name" value="Glyco_hydro/deAcase_b/a-brl"/>
</dbReference>
<dbReference type="SUPFAM" id="SSF88713">
    <property type="entry name" value="Glycoside hydrolase/deacetylase"/>
    <property type="match status" value="1"/>
</dbReference>
<dbReference type="InterPro" id="IPR015341">
    <property type="entry name" value="Glyco_hydro_38_cen"/>
</dbReference>
<accession>A0A7I8DMY5</accession>
<evidence type="ECO:0000259" key="5">
    <source>
        <dbReference type="SMART" id="SM00872"/>
    </source>
</evidence>
<evidence type="ECO:0000256" key="4">
    <source>
        <dbReference type="ARBA" id="ARBA00023295"/>
    </source>
</evidence>
<dbReference type="SUPFAM" id="SSF74650">
    <property type="entry name" value="Galactose mutarotase-like"/>
    <property type="match status" value="1"/>
</dbReference>
<keyword evidence="3" id="KW-0378">Hydrolase</keyword>
<evidence type="ECO:0000313" key="6">
    <source>
        <dbReference type="EMBL" id="BCJ98684.1"/>
    </source>
</evidence>
<dbReference type="Gene3D" id="2.70.98.30">
    <property type="entry name" value="Golgi alpha-mannosidase II, domain 4"/>
    <property type="match status" value="1"/>
</dbReference>
<dbReference type="InterPro" id="IPR000602">
    <property type="entry name" value="Glyco_hydro_38_N"/>
</dbReference>
<sequence>MVFLDKRVRVISDELKKLSVVQKVNVDDWKYKKGNYIYPKDAEAAEAEWEKFDCRTMHWYGPDEHYWFRGEFTVPQSMAGKAVWMNVKTQIEEWDDGKNPQFLLYVDNVATQGIDMNHRRVLLTREAVLGQTYHLDLQSYTGTLHSEFNLIVEMLEIDPRIEKLYYDISVPLSAFTRMEQDDKVRRDIEAVLNNCINYLDLRTPYSKEFYASLAEADAYLEKALYEDMAGYDDVIATCIGHTHIDVAWWWTVEQTREKVGRSFATVLKLMEEYPNYKFMSSQPQLYYFLKERYPELYARLKERVKEGRWEPEGGMWVEADCNLTSGESLVRQFMHGKKFFKDEFGVDNRVLWLPDVFGYSGALPQIMKKSGIDYFMTTKLAWNQFNKIPNDTMYWKGIDGTSIFTHLITTLGVGQSTEEFFTTYNGMLHPDSIMGGWTRYQNKDINNDILISYGYGDGGGGPTREMLETSIRMEKGVRGIPKVRQEFAGTYFEELHERVKDNNRVAVWEGEFYFEYHRGTYTSMARNKRSNRKSELMLMDLELLSVLALNKLPYPAEELDAMWKKVLLNQFHDILPGSSIKEVYEVTKKEYKELSEKAEVIIDNCLTELTGKGEGVTIFNTLGFLRDDVVNLGDINAEALKDETGITYPVQKSADGAVAYLKGIPAKGSKTFEIVSKMEQAKPFSLNGNCLETPYYTIEIDEQGLFTSIYDKQNDRQVLQNGMQGNLFRMYEDKPIYYDNWDIDIFHTEKFWDVTEVSRMEWTEVGEVRATLEIERNISNSLIRQKIYFYADSRRIEFNTYVDWKEHQHLLKVHFPVNIHSDEATFDIQFGNLTRKVHSNTSWDVARFESCGHKWIDLSEGHYGVSLLNDCKYGHSVKDGNMAITLIKSGIEPNPTTDQEEHFFTYALYPHAETWRAAGTVMEAAKVNQPAFARQGGNPGTAFSFVSVNKPNVMIETVKQAEDGNGVVIRIYEYENSLTKAQISLDRAAEIVSIEECNLIEEFIETVPKTENGFEIEIKPYEIKTYRIKFK</sequence>
<dbReference type="SMART" id="SM00872">
    <property type="entry name" value="Alpha-mann_mid"/>
    <property type="match status" value="1"/>
</dbReference>
<reference evidence="6 7" key="2">
    <citation type="submission" date="2020-08" db="EMBL/GenBank/DDBJ databases">
        <authorList>
            <person name="Ueki A."/>
            <person name="Tonouchi A."/>
        </authorList>
    </citation>
    <scope>NUCLEOTIDE SEQUENCE [LARGE SCALE GENOMIC DNA]</scope>
    <source>
        <strain evidence="6 7">CTTW</strain>
    </source>
</reference>
<protein>
    <submittedName>
        <fullName evidence="6">Alpha-mannosidase</fullName>
    </submittedName>
</protein>
<dbReference type="CDD" id="cd10789">
    <property type="entry name" value="GH38N_AMII_ER_cytosolic"/>
    <property type="match status" value="1"/>
</dbReference>
<dbReference type="KEGG" id="acht:bsdcttw_17250"/>
<dbReference type="GO" id="GO:0006013">
    <property type="term" value="P:mannose metabolic process"/>
    <property type="evidence" value="ECO:0007669"/>
    <property type="project" value="InterPro"/>
</dbReference>
<dbReference type="EMBL" id="AP023368">
    <property type="protein sequence ID" value="BCJ98684.1"/>
    <property type="molecule type" value="Genomic_DNA"/>
</dbReference>
<dbReference type="RefSeq" id="WP_185259002.1">
    <property type="nucleotide sequence ID" value="NZ_AP023368.1"/>
</dbReference>
<reference evidence="6 7" key="1">
    <citation type="submission" date="2020-08" db="EMBL/GenBank/DDBJ databases">
        <title>Draft genome sequencing of an Anaerocolumna strain isolated from anoxic soil subjected to BSD treatment.</title>
        <authorList>
            <person name="Uek A."/>
            <person name="Tonouchi A."/>
        </authorList>
    </citation>
    <scope>NUCLEOTIDE SEQUENCE [LARGE SCALE GENOMIC DNA]</scope>
    <source>
        <strain evidence="6 7">CTTW</strain>
    </source>
</reference>
<dbReference type="Pfam" id="PF09261">
    <property type="entry name" value="Alpha-mann_mid"/>
    <property type="match status" value="1"/>
</dbReference>
<evidence type="ECO:0000256" key="2">
    <source>
        <dbReference type="ARBA" id="ARBA00022723"/>
    </source>
</evidence>
<dbReference type="GO" id="GO:0030246">
    <property type="term" value="F:carbohydrate binding"/>
    <property type="evidence" value="ECO:0007669"/>
    <property type="project" value="InterPro"/>
</dbReference>
<name>A0A7I8DMY5_9FIRM</name>
<evidence type="ECO:0000313" key="7">
    <source>
        <dbReference type="Proteomes" id="UP000515703"/>
    </source>
</evidence>
<dbReference type="SUPFAM" id="SSF88688">
    <property type="entry name" value="Families 57/38 glycoside transferase middle domain"/>
    <property type="match status" value="1"/>
</dbReference>
<dbReference type="Proteomes" id="UP000515703">
    <property type="component" value="Chromosome"/>
</dbReference>
<dbReference type="FunFam" id="3.20.110.10:FF:000002">
    <property type="entry name" value="alpha-mannosidase 2C1 isoform X1"/>
    <property type="match status" value="1"/>
</dbReference>
<dbReference type="InterPro" id="IPR037094">
    <property type="entry name" value="Glyco_hydro_38_cen_sf"/>
</dbReference>
<dbReference type="Gene3D" id="1.20.1270.50">
    <property type="entry name" value="Glycoside hydrolase family 38, central domain"/>
    <property type="match status" value="1"/>
</dbReference>
<evidence type="ECO:0000256" key="3">
    <source>
        <dbReference type="ARBA" id="ARBA00022801"/>
    </source>
</evidence>
<organism evidence="6 7">
    <name type="scientific">Anaerocolumna chitinilytica</name>
    <dbReference type="NCBI Taxonomy" id="1727145"/>
    <lineage>
        <taxon>Bacteria</taxon>
        <taxon>Bacillati</taxon>
        <taxon>Bacillota</taxon>
        <taxon>Clostridia</taxon>
        <taxon>Lachnospirales</taxon>
        <taxon>Lachnospiraceae</taxon>
        <taxon>Anaerocolumna</taxon>
    </lineage>
</organism>
<dbReference type="GO" id="GO:0046872">
    <property type="term" value="F:metal ion binding"/>
    <property type="evidence" value="ECO:0007669"/>
    <property type="project" value="UniProtKB-KW"/>
</dbReference>
<dbReference type="PANTHER" id="PTHR46017">
    <property type="entry name" value="ALPHA-MANNOSIDASE 2C1"/>
    <property type="match status" value="1"/>
</dbReference>
<dbReference type="InterPro" id="IPR028995">
    <property type="entry name" value="Glyco_hydro_57/38_cen_sf"/>
</dbReference>
<dbReference type="PANTHER" id="PTHR46017:SF1">
    <property type="entry name" value="ALPHA-MANNOSIDASE 2C1"/>
    <property type="match status" value="1"/>
</dbReference>
<keyword evidence="7" id="KW-1185">Reference proteome</keyword>
<evidence type="ECO:0000256" key="1">
    <source>
        <dbReference type="ARBA" id="ARBA00009792"/>
    </source>
</evidence>
<keyword evidence="4" id="KW-0326">Glycosidase</keyword>
<dbReference type="Pfam" id="PF17677">
    <property type="entry name" value="Glyco_hydro38C2"/>
    <property type="match status" value="1"/>
</dbReference>
<dbReference type="Gene3D" id="3.20.110.10">
    <property type="entry name" value="Glycoside hydrolase 38, N terminal domain"/>
    <property type="match status" value="1"/>
</dbReference>
<comment type="similarity">
    <text evidence="1">Belongs to the glycosyl hydrolase 38 family.</text>
</comment>
<dbReference type="Pfam" id="PF07748">
    <property type="entry name" value="Glyco_hydro_38C"/>
    <property type="match status" value="1"/>
</dbReference>
<dbReference type="Pfam" id="PF01074">
    <property type="entry name" value="Glyco_hydro_38N"/>
    <property type="match status" value="1"/>
</dbReference>
<dbReference type="GO" id="GO:0009313">
    <property type="term" value="P:oligosaccharide catabolic process"/>
    <property type="evidence" value="ECO:0007669"/>
    <property type="project" value="TreeGrafter"/>
</dbReference>